<keyword evidence="3" id="KW-0004">4Fe-4S</keyword>
<feature type="domain" description="Core" evidence="5">
    <location>
        <begin position="74"/>
        <end position="174"/>
    </location>
</feature>
<dbReference type="Gene3D" id="2.60.300.12">
    <property type="entry name" value="HesB-like domain"/>
    <property type="match status" value="1"/>
</dbReference>
<dbReference type="PROSITE" id="PS01152">
    <property type="entry name" value="HESB"/>
    <property type="match status" value="1"/>
</dbReference>
<dbReference type="EMBL" id="HBGS01034264">
    <property type="protein sequence ID" value="CAD9437578.1"/>
    <property type="molecule type" value="Transcribed_RNA"/>
</dbReference>
<proteinExistence type="inferred from homology"/>
<keyword evidence="3" id="KW-0408">Iron</keyword>
<evidence type="ECO:0000256" key="3">
    <source>
        <dbReference type="ARBA" id="ARBA00022485"/>
    </source>
</evidence>
<accession>A0A7S2G982</accession>
<protein>
    <recommendedName>
        <fullName evidence="5">Core domain-containing protein</fullName>
    </recommendedName>
</protein>
<dbReference type="PANTHER" id="PTHR10072:SF41">
    <property type="entry name" value="IRON-SULFUR CLUSTER ASSEMBLY 1 HOMOLOG, MITOCHONDRIAL"/>
    <property type="match status" value="1"/>
</dbReference>
<evidence type="ECO:0000313" key="6">
    <source>
        <dbReference type="EMBL" id="CAD9437578.1"/>
    </source>
</evidence>
<dbReference type="SUPFAM" id="SSF89360">
    <property type="entry name" value="HesB-like domain"/>
    <property type="match status" value="1"/>
</dbReference>
<dbReference type="InterPro" id="IPR000361">
    <property type="entry name" value="ATAP_core_dom"/>
</dbReference>
<dbReference type="Pfam" id="PF01521">
    <property type="entry name" value="Fe-S_biosyn"/>
    <property type="match status" value="1"/>
</dbReference>
<gene>
    <name evidence="6" type="ORF">DSPE1174_LOCUS17651</name>
</gene>
<dbReference type="InterPro" id="IPR035903">
    <property type="entry name" value="HesB-like_dom_sf"/>
</dbReference>
<feature type="region of interest" description="Disordered" evidence="4">
    <location>
        <begin position="47"/>
        <end position="67"/>
    </location>
</feature>
<dbReference type="NCBIfam" id="TIGR00049">
    <property type="entry name" value="iron-sulfur cluster assembly accessory protein"/>
    <property type="match status" value="1"/>
</dbReference>
<evidence type="ECO:0000259" key="5">
    <source>
        <dbReference type="Pfam" id="PF01521"/>
    </source>
</evidence>
<sequence length="178" mass="19709">MRRAVVNPLRGAILCSLRKSHAFPRHGRIENYIRPVASHFSNAPNEEVLSRFSTPPASTTPTPRKSRLPRIAPLKITQPAADRIIELLSSNPEMTGVRLGVKRRGCNGLSYTLKYTSETHAGDEEVKDKGVRVSIEPQAMFHIVGTVMDYEETAISAEFTFVNPNEKGRCGCGESFNV</sequence>
<dbReference type="PANTHER" id="PTHR10072">
    <property type="entry name" value="IRON-SULFUR CLUSTER ASSEMBLY PROTEIN"/>
    <property type="match status" value="1"/>
</dbReference>
<evidence type="ECO:0000256" key="1">
    <source>
        <dbReference type="ARBA" id="ARBA00005151"/>
    </source>
</evidence>
<dbReference type="GO" id="GO:0051537">
    <property type="term" value="F:2 iron, 2 sulfur cluster binding"/>
    <property type="evidence" value="ECO:0007669"/>
    <property type="project" value="TreeGrafter"/>
</dbReference>
<dbReference type="InterPro" id="IPR050322">
    <property type="entry name" value="Fe-S_cluster_asmbl/transfer"/>
</dbReference>
<dbReference type="AlphaFoldDB" id="A0A7S2G982"/>
<keyword evidence="3" id="KW-0411">Iron-sulfur</keyword>
<evidence type="ECO:0000256" key="2">
    <source>
        <dbReference type="ARBA" id="ARBA00006718"/>
    </source>
</evidence>
<dbReference type="GO" id="GO:0016226">
    <property type="term" value="P:iron-sulfur cluster assembly"/>
    <property type="evidence" value="ECO:0007669"/>
    <property type="project" value="InterPro"/>
</dbReference>
<comment type="pathway">
    <text evidence="1">Cofactor biosynthesis; iron-sulfur cluster biosynthesis.</text>
</comment>
<reference evidence="6" key="1">
    <citation type="submission" date="2021-01" db="EMBL/GenBank/DDBJ databases">
        <authorList>
            <person name="Corre E."/>
            <person name="Pelletier E."/>
            <person name="Niang G."/>
            <person name="Scheremetjew M."/>
            <person name="Finn R."/>
            <person name="Kale V."/>
            <person name="Holt S."/>
            <person name="Cochrane G."/>
            <person name="Meng A."/>
            <person name="Brown T."/>
            <person name="Cohen L."/>
        </authorList>
    </citation>
    <scope>NUCLEOTIDE SEQUENCE</scope>
    <source>
        <strain evidence="6">CCMP1381</strain>
    </source>
</reference>
<dbReference type="InterPro" id="IPR017870">
    <property type="entry name" value="FeS_cluster_insertion_CS"/>
</dbReference>
<dbReference type="GO" id="GO:0005739">
    <property type="term" value="C:mitochondrion"/>
    <property type="evidence" value="ECO:0007669"/>
    <property type="project" value="TreeGrafter"/>
</dbReference>
<dbReference type="FunFam" id="2.60.300.12:FF:000001">
    <property type="entry name" value="Iron-binding protein IscA"/>
    <property type="match status" value="1"/>
</dbReference>
<dbReference type="GO" id="GO:0051539">
    <property type="term" value="F:4 iron, 4 sulfur cluster binding"/>
    <property type="evidence" value="ECO:0007669"/>
    <property type="project" value="UniProtKB-KW"/>
</dbReference>
<evidence type="ECO:0000256" key="4">
    <source>
        <dbReference type="SAM" id="MobiDB-lite"/>
    </source>
</evidence>
<feature type="compositionally biased region" description="Low complexity" evidence="4">
    <location>
        <begin position="50"/>
        <end position="63"/>
    </location>
</feature>
<keyword evidence="3" id="KW-0479">Metal-binding</keyword>
<organism evidence="6">
    <name type="scientific">Octactis speculum</name>
    <dbReference type="NCBI Taxonomy" id="3111310"/>
    <lineage>
        <taxon>Eukaryota</taxon>
        <taxon>Sar</taxon>
        <taxon>Stramenopiles</taxon>
        <taxon>Ochrophyta</taxon>
        <taxon>Dictyochophyceae</taxon>
        <taxon>Dictyochales</taxon>
        <taxon>Dictyochaceae</taxon>
        <taxon>Octactis</taxon>
    </lineage>
</organism>
<name>A0A7S2G982_9STRA</name>
<comment type="similarity">
    <text evidence="2">Belongs to the HesB/IscA family.</text>
</comment>
<dbReference type="InterPro" id="IPR016092">
    <property type="entry name" value="ATAP"/>
</dbReference>